<dbReference type="GO" id="GO:0005886">
    <property type="term" value="C:plasma membrane"/>
    <property type="evidence" value="ECO:0007669"/>
    <property type="project" value="UniProtKB-SubCell"/>
</dbReference>
<accession>A0A4S3B6S6</accession>
<feature type="transmembrane region" description="Helical" evidence="6">
    <location>
        <begin position="630"/>
        <end position="651"/>
    </location>
</feature>
<evidence type="ECO:0000256" key="6">
    <source>
        <dbReference type="PIRNR" id="PIRNR018968"/>
    </source>
</evidence>
<keyword evidence="6" id="KW-0813">Transport</keyword>
<keyword evidence="5 6" id="KW-0472">Membrane</keyword>
<feature type="transmembrane region" description="Helical" evidence="6">
    <location>
        <begin position="111"/>
        <end position="139"/>
    </location>
</feature>
<proteinExistence type="inferred from homology"/>
<comment type="caution">
    <text evidence="8">The sequence shown here is derived from an EMBL/GenBank/DDBJ whole genome shotgun (WGS) entry which is preliminary data.</text>
</comment>
<feature type="transmembrane region" description="Helical" evidence="6">
    <location>
        <begin position="159"/>
        <end position="182"/>
    </location>
</feature>
<reference evidence="8 9" key="1">
    <citation type="submission" date="2019-01" db="EMBL/GenBank/DDBJ databases">
        <title>Vagococcus silagei sp. nov. isolated from brewer's grain.</title>
        <authorList>
            <person name="Guu J.-R."/>
        </authorList>
    </citation>
    <scope>NUCLEOTIDE SEQUENCE [LARGE SCALE GENOMIC DNA]</scope>
    <source>
        <strain evidence="8 9">2B-2</strain>
    </source>
</reference>
<sequence length="704" mass="80768">MTFKQLVTRNILRNTRDYGTYFLSSVCSSAIFFIFSLLFFHPNLSEELQGSSDTIGAFANVGMLLAEIVVVLMSFVFLWYAFSLFLQKRKPQLAVYLTLGMSRKQLKHMLYLENLLLGLVAILTGILTGLLSSKLILLITQNVLNLDKTLKFYFPWQSILLTFVIYAVLFLLLSMFTLTKLNRQSLDVLKKSAETSSKPPKTSFVKSVLSVVFILVGYALAQVAAMSMMSRFDFFIALGLLLACVLITILGTYLFFQQASVWIFKVLKKQDRFLNHGRLLTISNLMFRMKSNATMYFLISIIASIAFVGIGVSKSIGSDRFAQTQGDSFAYVYNYSMPITEKKQDNTQFEAYHQKNLDYLMTELTDAGFEPQKLELKTADIGLELGGGKEEYYSAISLSDYQRIAKILGKEELRVTDDSQAIQLAQTNSQVSTAKNKTSKVTGKIINQKMKLTVSKSDIQTTIGFFSPLVVVTDETFNKIYANLDYEQQPVNLIHFENWQKSGEVNAKVMKHLEKENEKTRKKEEEYLKSIDNENYEREFTDDEVKVVNQIESQRFFMTSLYQTWHLSRQANGMIMLISVLLGTVFFIFSSSIIYFKLFGDLEVDGKYHRSLHITGVSRKHRHKMVTTEIIVMFFAPFVMSSLHFIAAMTAMKFLIDLPVYKYVLVILSVYLILQLIFFFVSRFNYLRQLDRYANPYREGSSFK</sequence>
<name>A0A4S3B6S6_9ENTE</name>
<feature type="transmembrane region" description="Helical" evidence="6">
    <location>
        <begin position="574"/>
        <end position="596"/>
    </location>
</feature>
<feature type="domain" description="ABC3 transporter permease C-terminal" evidence="7">
    <location>
        <begin position="68"/>
        <end position="185"/>
    </location>
</feature>
<dbReference type="EMBL" id="SDGV01000004">
    <property type="protein sequence ID" value="THB62117.1"/>
    <property type="molecule type" value="Genomic_DNA"/>
</dbReference>
<evidence type="ECO:0000256" key="3">
    <source>
        <dbReference type="ARBA" id="ARBA00022692"/>
    </source>
</evidence>
<dbReference type="PIRSF" id="PIRSF018968">
    <property type="entry name" value="ABC_permease_BceB"/>
    <property type="match status" value="1"/>
</dbReference>
<dbReference type="OrthoDB" id="1937696at2"/>
<evidence type="ECO:0000259" key="7">
    <source>
        <dbReference type="Pfam" id="PF02687"/>
    </source>
</evidence>
<organism evidence="8 9">
    <name type="scientific">Vagococcus silagei</name>
    <dbReference type="NCBI Taxonomy" id="2508885"/>
    <lineage>
        <taxon>Bacteria</taxon>
        <taxon>Bacillati</taxon>
        <taxon>Bacillota</taxon>
        <taxon>Bacilli</taxon>
        <taxon>Lactobacillales</taxon>
        <taxon>Enterococcaceae</taxon>
        <taxon>Vagococcus</taxon>
    </lineage>
</organism>
<feature type="transmembrane region" description="Helical" evidence="6">
    <location>
        <begin position="203"/>
        <end position="228"/>
    </location>
</feature>
<evidence type="ECO:0000256" key="4">
    <source>
        <dbReference type="ARBA" id="ARBA00022989"/>
    </source>
</evidence>
<evidence type="ECO:0000313" key="8">
    <source>
        <dbReference type="EMBL" id="THB62117.1"/>
    </source>
</evidence>
<dbReference type="GO" id="GO:0055085">
    <property type="term" value="P:transmembrane transport"/>
    <property type="evidence" value="ECO:0007669"/>
    <property type="project" value="UniProtKB-UniRule"/>
</dbReference>
<keyword evidence="3 6" id="KW-0812">Transmembrane</keyword>
<evidence type="ECO:0000313" key="9">
    <source>
        <dbReference type="Proteomes" id="UP000310506"/>
    </source>
</evidence>
<comment type="subcellular location">
    <subcellularLocation>
        <location evidence="1 6">Cell membrane</location>
        <topology evidence="1 6">Multi-pass membrane protein</topology>
    </subcellularLocation>
</comment>
<feature type="transmembrane region" description="Helical" evidence="6">
    <location>
        <begin position="663"/>
        <end position="682"/>
    </location>
</feature>
<protein>
    <submittedName>
        <fullName evidence="8">FtsX-like permease family protein</fullName>
    </submittedName>
</protein>
<feature type="transmembrane region" description="Helical" evidence="6">
    <location>
        <begin position="61"/>
        <end position="82"/>
    </location>
</feature>
<dbReference type="InterPro" id="IPR052536">
    <property type="entry name" value="ABC-4_Integral_Memb_Prot"/>
</dbReference>
<feature type="transmembrane region" description="Helical" evidence="6">
    <location>
        <begin position="234"/>
        <end position="256"/>
    </location>
</feature>
<keyword evidence="2 6" id="KW-1003">Cell membrane</keyword>
<dbReference type="InterPro" id="IPR027022">
    <property type="entry name" value="ABC_permease_BceB-typ"/>
</dbReference>
<dbReference type="AlphaFoldDB" id="A0A4S3B6S6"/>
<dbReference type="Proteomes" id="UP000310506">
    <property type="component" value="Unassembled WGS sequence"/>
</dbReference>
<feature type="transmembrane region" description="Helical" evidence="6">
    <location>
        <begin position="21"/>
        <end position="41"/>
    </location>
</feature>
<keyword evidence="9" id="KW-1185">Reference proteome</keyword>
<evidence type="ECO:0000256" key="1">
    <source>
        <dbReference type="ARBA" id="ARBA00004651"/>
    </source>
</evidence>
<dbReference type="Pfam" id="PF02687">
    <property type="entry name" value="FtsX"/>
    <property type="match status" value="1"/>
</dbReference>
<dbReference type="PANTHER" id="PTHR46795">
    <property type="entry name" value="ABC TRANSPORTER PERMEASE-RELATED-RELATED"/>
    <property type="match status" value="1"/>
</dbReference>
<gene>
    <name evidence="8" type="ORF">ESZ54_02610</name>
</gene>
<feature type="transmembrane region" description="Helical" evidence="6">
    <location>
        <begin position="293"/>
        <end position="312"/>
    </location>
</feature>
<evidence type="ECO:0000256" key="5">
    <source>
        <dbReference type="ARBA" id="ARBA00023136"/>
    </source>
</evidence>
<comment type="similarity">
    <text evidence="6">Belongs to the ABC-4 integral membrane protein family.</text>
</comment>
<dbReference type="InterPro" id="IPR003838">
    <property type="entry name" value="ABC3_permease_C"/>
</dbReference>
<evidence type="ECO:0000256" key="2">
    <source>
        <dbReference type="ARBA" id="ARBA00022475"/>
    </source>
</evidence>
<keyword evidence="4 6" id="KW-1133">Transmembrane helix</keyword>
<dbReference type="PANTHER" id="PTHR46795:SF3">
    <property type="entry name" value="ABC TRANSPORTER PERMEASE"/>
    <property type="match status" value="1"/>
</dbReference>
<dbReference type="RefSeq" id="WP_136136118.1">
    <property type="nucleotide sequence ID" value="NZ_SDGV01000004.1"/>
</dbReference>